<dbReference type="InterPro" id="IPR018520">
    <property type="entry name" value="UPP_synth-like_CS"/>
</dbReference>
<sequence length="245" mass="27723">MNLQDQIDLTNVPKHIAIIMDGNGRWAKKQGQERLYGHSFGVDSVRASLTACKNIGVKYATMYAFSTENWSRPHDEVEGLMSLLVFTIANEVSELNAQNVRLLSIGDTDGLPEDCQNELSNAIESTKNNTGVNLVIALNYSSRWEIAEAVKKLASQVKDGKLEVSDITPELINSTLSTRDIPDPELLIRTSGEHRLSNFLLWQAAYSEFYFTPVLWPDFREEDLYKAVLDYQSRERRFGMVSEQL</sequence>
<comment type="similarity">
    <text evidence="2">Belongs to the UPP synthase family.</text>
</comment>
<keyword evidence="4" id="KW-1185">Reference proteome</keyword>
<dbReference type="CDD" id="cd00475">
    <property type="entry name" value="Cis_IPPS"/>
    <property type="match status" value="1"/>
</dbReference>
<reference evidence="3 4" key="1">
    <citation type="submission" date="2019-07" db="EMBL/GenBank/DDBJ databases">
        <authorList>
            <person name="Huq M.A."/>
        </authorList>
    </citation>
    <scope>NUCLEOTIDE SEQUENCE [LARGE SCALE GENOMIC DNA]</scope>
    <source>
        <strain evidence="3 4">MAH-3</strain>
    </source>
</reference>
<feature type="active site" description="Proton acceptor" evidence="2">
    <location>
        <position position="69"/>
    </location>
</feature>
<dbReference type="PANTHER" id="PTHR10291">
    <property type="entry name" value="DEHYDRODOLICHYL DIPHOSPHATE SYNTHASE FAMILY MEMBER"/>
    <property type="match status" value="1"/>
</dbReference>
<dbReference type="Pfam" id="PF01255">
    <property type="entry name" value="Prenyltransf"/>
    <property type="match status" value="1"/>
</dbReference>
<feature type="binding site" evidence="2">
    <location>
        <begin position="195"/>
        <end position="197"/>
    </location>
    <ligand>
        <name>substrate</name>
    </ligand>
</feature>
<dbReference type="InterPro" id="IPR001441">
    <property type="entry name" value="UPP_synth-like"/>
</dbReference>
<dbReference type="RefSeq" id="WP_144333936.1">
    <property type="nucleotide sequence ID" value="NZ_VLPL01000007.1"/>
</dbReference>
<dbReference type="EMBL" id="VLPL01000007">
    <property type="protein sequence ID" value="TSJ41678.1"/>
    <property type="molecule type" value="Genomic_DNA"/>
</dbReference>
<accession>A0A556MPF4</accession>
<feature type="binding site" evidence="2">
    <location>
        <begin position="22"/>
        <end position="25"/>
    </location>
    <ligand>
        <name>substrate</name>
    </ligand>
</feature>
<evidence type="ECO:0000313" key="3">
    <source>
        <dbReference type="EMBL" id="TSJ41678.1"/>
    </source>
</evidence>
<dbReference type="GO" id="GO:0016094">
    <property type="term" value="P:polyprenol biosynthetic process"/>
    <property type="evidence" value="ECO:0007669"/>
    <property type="project" value="TreeGrafter"/>
</dbReference>
<feature type="active site" evidence="2">
    <location>
        <position position="21"/>
    </location>
</feature>
<protein>
    <recommendedName>
        <fullName evidence="2">Isoprenyl transferase</fullName>
        <ecNumber evidence="2">2.5.1.-</ecNumber>
    </recommendedName>
</protein>
<feature type="binding site" evidence="2">
    <location>
        <position position="26"/>
    </location>
    <ligand>
        <name>substrate</name>
    </ligand>
</feature>
<dbReference type="HAMAP" id="MF_01139">
    <property type="entry name" value="ISPT"/>
    <property type="match status" value="1"/>
</dbReference>
<dbReference type="EC" id="2.5.1.-" evidence="2"/>
<feature type="binding site" evidence="2">
    <location>
        <position position="208"/>
    </location>
    <ligand>
        <name>Mg(2+)</name>
        <dbReference type="ChEBI" id="CHEBI:18420"/>
    </ligand>
</feature>
<dbReference type="OrthoDB" id="4191603at2"/>
<proteinExistence type="inferred from homology"/>
<comment type="subunit">
    <text evidence="2">Homodimer.</text>
</comment>
<feature type="binding site" evidence="2">
    <location>
        <position position="70"/>
    </location>
    <ligand>
        <name>substrate</name>
    </ligand>
</feature>
<evidence type="ECO:0000313" key="4">
    <source>
        <dbReference type="Proteomes" id="UP000316008"/>
    </source>
</evidence>
<keyword evidence="2" id="KW-0479">Metal-binding</keyword>
<feature type="binding site" evidence="2">
    <location>
        <position position="34"/>
    </location>
    <ligand>
        <name>substrate</name>
    </ligand>
</feature>
<feature type="binding site" evidence="2">
    <location>
        <position position="189"/>
    </location>
    <ligand>
        <name>substrate</name>
    </ligand>
</feature>
<gene>
    <name evidence="3" type="ORF">FO442_14575</name>
</gene>
<dbReference type="NCBIfam" id="TIGR00055">
    <property type="entry name" value="uppS"/>
    <property type="match status" value="1"/>
</dbReference>
<feature type="binding site" evidence="2">
    <location>
        <position position="21"/>
    </location>
    <ligand>
        <name>Mg(2+)</name>
        <dbReference type="ChEBI" id="CHEBI:18420"/>
    </ligand>
</feature>
<feature type="binding site" evidence="2">
    <location>
        <position position="72"/>
    </location>
    <ligand>
        <name>substrate</name>
    </ligand>
</feature>
<keyword evidence="1 2" id="KW-0808">Transferase</keyword>
<dbReference type="Gene3D" id="3.40.1180.10">
    <property type="entry name" value="Decaprenyl diphosphate synthase-like"/>
    <property type="match status" value="1"/>
</dbReference>
<comment type="function">
    <text evidence="2">Catalyzes the condensation of isopentenyl diphosphate (IPP) with allylic pyrophosphates generating different type of terpenoids.</text>
</comment>
<name>A0A556MPF4_9FLAO</name>
<comment type="cofactor">
    <cofactor evidence="2">
        <name>Mg(2+)</name>
        <dbReference type="ChEBI" id="CHEBI:18420"/>
    </cofactor>
    <text evidence="2">Binds 2 magnesium ions per subunit.</text>
</comment>
<evidence type="ECO:0000256" key="1">
    <source>
        <dbReference type="ARBA" id="ARBA00022679"/>
    </source>
</evidence>
<dbReference type="FunFam" id="3.40.1180.10:FF:000001">
    <property type="entry name" value="(2E,6E)-farnesyl-diphosphate-specific ditrans,polycis-undecaprenyl-diphosphate synthase"/>
    <property type="match status" value="1"/>
</dbReference>
<dbReference type="GO" id="GO:0045547">
    <property type="term" value="F:ditrans,polycis-polyprenyl diphosphate synthase [(2E,6E)-farnesyl diphosphate specific] activity"/>
    <property type="evidence" value="ECO:0007669"/>
    <property type="project" value="TreeGrafter"/>
</dbReference>
<feature type="binding site" evidence="2">
    <location>
        <position position="38"/>
    </location>
    <ligand>
        <name>substrate</name>
    </ligand>
</feature>
<dbReference type="GO" id="GO:0000287">
    <property type="term" value="F:magnesium ion binding"/>
    <property type="evidence" value="ECO:0007669"/>
    <property type="project" value="UniProtKB-UniRule"/>
</dbReference>
<dbReference type="SUPFAM" id="SSF64005">
    <property type="entry name" value="Undecaprenyl diphosphate synthase"/>
    <property type="match status" value="1"/>
</dbReference>
<feature type="binding site" evidence="2">
    <location>
        <begin position="66"/>
        <end position="68"/>
    </location>
    <ligand>
        <name>substrate</name>
    </ligand>
</feature>
<comment type="caution">
    <text evidence="3">The sequence shown here is derived from an EMBL/GenBank/DDBJ whole genome shotgun (WGS) entry which is preliminary data.</text>
</comment>
<evidence type="ECO:0000256" key="2">
    <source>
        <dbReference type="HAMAP-Rule" id="MF_01139"/>
    </source>
</evidence>
<dbReference type="NCBIfam" id="NF011405">
    <property type="entry name" value="PRK14830.1"/>
    <property type="match status" value="1"/>
</dbReference>
<dbReference type="PANTHER" id="PTHR10291:SF0">
    <property type="entry name" value="DEHYDRODOLICHYL DIPHOSPHATE SYNTHASE 2"/>
    <property type="match status" value="1"/>
</dbReference>
<dbReference type="Proteomes" id="UP000316008">
    <property type="component" value="Unassembled WGS sequence"/>
</dbReference>
<dbReference type="InterPro" id="IPR036424">
    <property type="entry name" value="UPP_synth-like_sf"/>
</dbReference>
<keyword evidence="2" id="KW-0460">Magnesium</keyword>
<dbReference type="PROSITE" id="PS01066">
    <property type="entry name" value="UPP_SYNTHASE"/>
    <property type="match status" value="1"/>
</dbReference>
<organism evidence="3 4">
    <name type="scientific">Fluviicola chungangensis</name>
    <dbReference type="NCBI Taxonomy" id="2597671"/>
    <lineage>
        <taxon>Bacteria</taxon>
        <taxon>Pseudomonadati</taxon>
        <taxon>Bacteroidota</taxon>
        <taxon>Flavobacteriia</taxon>
        <taxon>Flavobacteriales</taxon>
        <taxon>Crocinitomicaceae</taxon>
        <taxon>Fluviicola</taxon>
    </lineage>
</organism>
<dbReference type="AlphaFoldDB" id="A0A556MPF4"/>